<keyword evidence="2" id="KW-0812">Transmembrane</keyword>
<protein>
    <submittedName>
        <fullName evidence="3">Uncharacterized protein</fullName>
    </submittedName>
</protein>
<evidence type="ECO:0000313" key="3">
    <source>
        <dbReference type="EMBL" id="MBC8542540.1"/>
    </source>
</evidence>
<evidence type="ECO:0000256" key="1">
    <source>
        <dbReference type="SAM" id="MobiDB-lite"/>
    </source>
</evidence>
<organism evidence="3 4">
    <name type="scientific">Bianquea renquensis</name>
    <dbReference type="NCBI Taxonomy" id="2763661"/>
    <lineage>
        <taxon>Bacteria</taxon>
        <taxon>Bacillati</taxon>
        <taxon>Bacillota</taxon>
        <taxon>Clostridia</taxon>
        <taxon>Eubacteriales</taxon>
        <taxon>Bianqueaceae</taxon>
        <taxon>Bianquea</taxon>
    </lineage>
</organism>
<proteinExistence type="predicted"/>
<keyword evidence="4" id="KW-1185">Reference proteome</keyword>
<keyword evidence="2" id="KW-0472">Membrane</keyword>
<sequence>MDTLGIIFTVVIIVILVLVGLYFLGRKLQKKQAASQQMIEQNRQQVSALIIDKKKMKLTDSTLPKAAVNEVPFYLKMRKMPMVKVKIGPQIATLLCDGKVFKTLPLKKMVKIEIAGAYILGYSTAKKGERKPETPVKLTFRQKLSNKITSLQSGMKGDKKKKAPKK</sequence>
<dbReference type="RefSeq" id="WP_177719355.1">
    <property type="nucleotide sequence ID" value="NZ_JACRSQ010000003.1"/>
</dbReference>
<keyword evidence="2" id="KW-1133">Transmembrane helix</keyword>
<feature type="region of interest" description="Disordered" evidence="1">
    <location>
        <begin position="147"/>
        <end position="166"/>
    </location>
</feature>
<evidence type="ECO:0000256" key="2">
    <source>
        <dbReference type="SAM" id="Phobius"/>
    </source>
</evidence>
<gene>
    <name evidence="3" type="ORF">H8730_03130</name>
</gene>
<reference evidence="3" key="1">
    <citation type="submission" date="2020-08" db="EMBL/GenBank/DDBJ databases">
        <title>Genome public.</title>
        <authorList>
            <person name="Liu C."/>
            <person name="Sun Q."/>
        </authorList>
    </citation>
    <scope>NUCLEOTIDE SEQUENCE</scope>
    <source>
        <strain evidence="3">NSJ-32</strain>
    </source>
</reference>
<name>A0A926I0T1_9FIRM</name>
<accession>A0A926I0T1</accession>
<dbReference type="Proteomes" id="UP000657006">
    <property type="component" value="Unassembled WGS sequence"/>
</dbReference>
<dbReference type="AlphaFoldDB" id="A0A926I0T1"/>
<evidence type="ECO:0000313" key="4">
    <source>
        <dbReference type="Proteomes" id="UP000657006"/>
    </source>
</evidence>
<feature type="transmembrane region" description="Helical" evidence="2">
    <location>
        <begin position="6"/>
        <end position="25"/>
    </location>
</feature>
<dbReference type="EMBL" id="JACRSQ010000003">
    <property type="protein sequence ID" value="MBC8542540.1"/>
    <property type="molecule type" value="Genomic_DNA"/>
</dbReference>
<comment type="caution">
    <text evidence="3">The sequence shown here is derived from an EMBL/GenBank/DDBJ whole genome shotgun (WGS) entry which is preliminary data.</text>
</comment>